<reference evidence="1" key="1">
    <citation type="submission" date="2014-09" db="EMBL/GenBank/DDBJ databases">
        <authorList>
            <person name="Magalhaes I.L.F."/>
            <person name="Oliveira U."/>
            <person name="Santos F.R."/>
            <person name="Vidigal T.H.D.A."/>
            <person name="Brescovit A.D."/>
            <person name="Santos A.J."/>
        </authorList>
    </citation>
    <scope>NUCLEOTIDE SEQUENCE</scope>
    <source>
        <tissue evidence="1">Shoot tissue taken approximately 20 cm above the soil surface</tissue>
    </source>
</reference>
<protein>
    <submittedName>
        <fullName evidence="1">Uncharacterized protein</fullName>
    </submittedName>
</protein>
<reference evidence="1" key="2">
    <citation type="journal article" date="2015" name="Data Brief">
        <title>Shoot transcriptome of the giant reed, Arundo donax.</title>
        <authorList>
            <person name="Barrero R.A."/>
            <person name="Guerrero F.D."/>
            <person name="Moolhuijzen P."/>
            <person name="Goolsby J.A."/>
            <person name="Tidwell J."/>
            <person name="Bellgard S.E."/>
            <person name="Bellgard M.I."/>
        </authorList>
    </citation>
    <scope>NUCLEOTIDE SEQUENCE</scope>
    <source>
        <tissue evidence="1">Shoot tissue taken approximately 20 cm above the soil surface</tissue>
    </source>
</reference>
<proteinExistence type="predicted"/>
<accession>A0A0A9G7Y7</accession>
<dbReference type="AlphaFoldDB" id="A0A0A9G7Y7"/>
<dbReference type="EMBL" id="GBRH01178322">
    <property type="protein sequence ID" value="JAE19574.1"/>
    <property type="molecule type" value="Transcribed_RNA"/>
</dbReference>
<evidence type="ECO:0000313" key="1">
    <source>
        <dbReference type="EMBL" id="JAE19574.1"/>
    </source>
</evidence>
<sequence length="17" mass="2047">MPGLFFSLLRDFSILKY</sequence>
<organism evidence="1">
    <name type="scientific">Arundo donax</name>
    <name type="common">Giant reed</name>
    <name type="synonym">Donax arundinaceus</name>
    <dbReference type="NCBI Taxonomy" id="35708"/>
    <lineage>
        <taxon>Eukaryota</taxon>
        <taxon>Viridiplantae</taxon>
        <taxon>Streptophyta</taxon>
        <taxon>Embryophyta</taxon>
        <taxon>Tracheophyta</taxon>
        <taxon>Spermatophyta</taxon>
        <taxon>Magnoliopsida</taxon>
        <taxon>Liliopsida</taxon>
        <taxon>Poales</taxon>
        <taxon>Poaceae</taxon>
        <taxon>PACMAD clade</taxon>
        <taxon>Arundinoideae</taxon>
        <taxon>Arundineae</taxon>
        <taxon>Arundo</taxon>
    </lineage>
</organism>
<name>A0A0A9G7Y7_ARUDO</name>